<dbReference type="AlphaFoldDB" id="A0A0L0N2S7"/>
<evidence type="ECO:0000256" key="1">
    <source>
        <dbReference type="ARBA" id="ARBA00007778"/>
    </source>
</evidence>
<dbReference type="InterPro" id="IPR007242">
    <property type="entry name" value="Atg12"/>
</dbReference>
<dbReference type="GO" id="GO:0000045">
    <property type="term" value="P:autophagosome assembly"/>
    <property type="evidence" value="ECO:0007669"/>
    <property type="project" value="InterPro"/>
</dbReference>
<feature type="region of interest" description="Disordered" evidence="7">
    <location>
        <begin position="1"/>
        <end position="39"/>
    </location>
</feature>
<name>A0A0L0N2S7_TOLOC</name>
<comment type="caution">
    <text evidence="8">The sequence shown here is derived from an EMBL/GenBank/DDBJ whole genome shotgun (WGS) entry which is preliminary data.</text>
</comment>
<dbReference type="GO" id="GO:0005737">
    <property type="term" value="C:cytoplasm"/>
    <property type="evidence" value="ECO:0007669"/>
    <property type="project" value="InterPro"/>
</dbReference>
<dbReference type="OrthoDB" id="10003551at2759"/>
<keyword evidence="4" id="KW-0833">Ubl conjugation pathway</keyword>
<feature type="compositionally biased region" description="Acidic residues" evidence="7">
    <location>
        <begin position="20"/>
        <end position="34"/>
    </location>
</feature>
<dbReference type="Gene3D" id="3.10.20.90">
    <property type="entry name" value="Phosphatidylinositol 3-kinase Catalytic Subunit, Chain A, domain 1"/>
    <property type="match status" value="1"/>
</dbReference>
<reference evidence="8 9" key="1">
    <citation type="journal article" date="2015" name="BMC Genomics">
        <title>The genome of the truffle-parasite Tolypocladium ophioglossoides and the evolution of antifungal peptaibiotics.</title>
        <authorList>
            <person name="Quandt C.A."/>
            <person name="Bushley K.E."/>
            <person name="Spatafora J.W."/>
        </authorList>
    </citation>
    <scope>NUCLEOTIDE SEQUENCE [LARGE SCALE GENOMIC DNA]</scope>
    <source>
        <strain evidence="8 9">CBS 100239</strain>
    </source>
</reference>
<sequence>MAPQPASPRDRPSPTPSPVPEDESASPVPEDEGASPDLPLTMSASVMLADLPRDASAALASAGGLQGKVVVRFKAVGAAPSLAQDLCKISAERKFEEVVRYLRRKLRCSDTDSRVCAVVGRGGGELAPVLQECSRPARGCLFHDPCLWIISCYAKSTRRSITASLPHILDGLGKRLQLLPGHWIRVLRRRVPPALDVVAVRLDGPFRLAPHVAILFDKLGEISAGRKVADHVRLHEHLSGAARPGTDADRRDGQLPRHQRGNLGRHRLQHDAEAARLLHRERILEEPQRAVARLALHAEASQGVLPLGSEADVTEHGDAGRGDSADRRRHFLAALELDALDPPLLDGADRRAQRLLWRDFIRAHRQIANLASQHVILAVAAALTENLAGVLHAERDHGQAVANENHVHARVVGNVGAGEVVRREHGDGVALFMQGPQGPQGHLFARV</sequence>
<dbReference type="STRING" id="1163406.A0A0L0N2S7"/>
<evidence type="ECO:0000256" key="7">
    <source>
        <dbReference type="SAM" id="MobiDB-lite"/>
    </source>
</evidence>
<feature type="region of interest" description="Disordered" evidence="7">
    <location>
        <begin position="236"/>
        <end position="269"/>
    </location>
</feature>
<keyword evidence="5" id="KW-0072">Autophagy</keyword>
<accession>A0A0L0N2S7</accession>
<comment type="similarity">
    <text evidence="1">Belongs to the ATG12 family.</text>
</comment>
<evidence type="ECO:0000313" key="9">
    <source>
        <dbReference type="Proteomes" id="UP000036947"/>
    </source>
</evidence>
<dbReference type="EMBL" id="LFRF01000028">
    <property type="protein sequence ID" value="KND88105.1"/>
    <property type="molecule type" value="Genomic_DNA"/>
</dbReference>
<keyword evidence="9" id="KW-1185">Reference proteome</keyword>
<proteinExistence type="inferred from homology"/>
<evidence type="ECO:0000256" key="2">
    <source>
        <dbReference type="ARBA" id="ARBA00015875"/>
    </source>
</evidence>
<evidence type="ECO:0000256" key="3">
    <source>
        <dbReference type="ARBA" id="ARBA00022499"/>
    </source>
</evidence>
<dbReference type="SUPFAM" id="SSF54236">
    <property type="entry name" value="Ubiquitin-like"/>
    <property type="match status" value="1"/>
</dbReference>
<organism evidence="8 9">
    <name type="scientific">Tolypocladium ophioglossoides (strain CBS 100239)</name>
    <name type="common">Snaketongue truffleclub</name>
    <name type="synonym">Elaphocordyceps ophioglossoides</name>
    <dbReference type="NCBI Taxonomy" id="1163406"/>
    <lineage>
        <taxon>Eukaryota</taxon>
        <taxon>Fungi</taxon>
        <taxon>Dikarya</taxon>
        <taxon>Ascomycota</taxon>
        <taxon>Pezizomycotina</taxon>
        <taxon>Sordariomycetes</taxon>
        <taxon>Hypocreomycetidae</taxon>
        <taxon>Hypocreales</taxon>
        <taxon>Ophiocordycipitaceae</taxon>
        <taxon>Tolypocladium</taxon>
    </lineage>
</organism>
<evidence type="ECO:0000256" key="4">
    <source>
        <dbReference type="ARBA" id="ARBA00022786"/>
    </source>
</evidence>
<dbReference type="Pfam" id="PF04110">
    <property type="entry name" value="APG12"/>
    <property type="match status" value="1"/>
</dbReference>
<evidence type="ECO:0000256" key="6">
    <source>
        <dbReference type="ARBA" id="ARBA00029824"/>
    </source>
</evidence>
<evidence type="ECO:0000313" key="8">
    <source>
        <dbReference type="EMBL" id="KND88105.1"/>
    </source>
</evidence>
<gene>
    <name evidence="8" type="ORF">TOPH_07148</name>
</gene>
<dbReference type="Proteomes" id="UP000036947">
    <property type="component" value="Unassembled WGS sequence"/>
</dbReference>
<feature type="compositionally biased region" description="Basic and acidic residues" evidence="7">
    <location>
        <begin position="246"/>
        <end position="255"/>
    </location>
</feature>
<dbReference type="InterPro" id="IPR029071">
    <property type="entry name" value="Ubiquitin-like_domsf"/>
</dbReference>
<evidence type="ECO:0000256" key="5">
    <source>
        <dbReference type="ARBA" id="ARBA00023006"/>
    </source>
</evidence>
<keyword evidence="3" id="KW-1017">Isopeptide bond</keyword>
<feature type="compositionally biased region" description="Basic residues" evidence="7">
    <location>
        <begin position="257"/>
        <end position="268"/>
    </location>
</feature>
<protein>
    <recommendedName>
        <fullName evidence="2">Ubiquitin-like protein ATG12</fullName>
    </recommendedName>
    <alternativeName>
        <fullName evidence="6">Autophagy-related protein 12</fullName>
    </alternativeName>
</protein>